<name>A0ABS5YYI5_9ACTN</name>
<keyword evidence="3" id="KW-1185">Reference proteome</keyword>
<protein>
    <recommendedName>
        <fullName evidence="4">DUF11 domain-containing protein</fullName>
    </recommendedName>
</protein>
<dbReference type="Proteomes" id="UP001519654">
    <property type="component" value="Unassembled WGS sequence"/>
</dbReference>
<organism evidence="2 3">
    <name type="scientific">Paractinoplanes bogorensis</name>
    <dbReference type="NCBI Taxonomy" id="1610840"/>
    <lineage>
        <taxon>Bacteria</taxon>
        <taxon>Bacillati</taxon>
        <taxon>Actinomycetota</taxon>
        <taxon>Actinomycetes</taxon>
        <taxon>Micromonosporales</taxon>
        <taxon>Micromonosporaceae</taxon>
        <taxon>Paractinoplanes</taxon>
    </lineage>
</organism>
<evidence type="ECO:0000256" key="1">
    <source>
        <dbReference type="SAM" id="SignalP"/>
    </source>
</evidence>
<evidence type="ECO:0000313" key="2">
    <source>
        <dbReference type="EMBL" id="MBU2668516.1"/>
    </source>
</evidence>
<evidence type="ECO:0008006" key="4">
    <source>
        <dbReference type="Google" id="ProtNLM"/>
    </source>
</evidence>
<reference evidence="2 3" key="1">
    <citation type="submission" date="2021-06" db="EMBL/GenBank/DDBJ databases">
        <title>Actinoplanes lichenicola sp. nov., and Actinoplanes ovalisporus sp. nov., isolated from lichen in Thailand.</title>
        <authorList>
            <person name="Saeng-In P."/>
            <person name="Kanchanasin P."/>
            <person name="Yuki M."/>
            <person name="Kudo T."/>
            <person name="Ohkuma M."/>
            <person name="Phongsopitanun W."/>
            <person name="Tanasupawat S."/>
        </authorList>
    </citation>
    <scope>NUCLEOTIDE SEQUENCE [LARGE SCALE GENOMIC DNA]</scope>
    <source>
        <strain evidence="2 3">NBRC 110975</strain>
    </source>
</reference>
<dbReference type="EMBL" id="JAHKKG010000011">
    <property type="protein sequence ID" value="MBU2668516.1"/>
    <property type="molecule type" value="Genomic_DNA"/>
</dbReference>
<feature type="signal peptide" evidence="1">
    <location>
        <begin position="1"/>
        <end position="32"/>
    </location>
</feature>
<sequence>MRRTQSVWRRVGAGAVALSAATLVIAPAAAQAADDPETPGLVVSVSDLNTPQTRIGGGDRRPIRAEIRNEGTEPAEVPAIMITLPEGAALKGSFGDCTFPDYWPDDEGAPWVYGPSEATCVVGRTLAPGESLPLVDAAGRPAFRAEFGRNLWGPDQFYAAVSVTPGNGEVLASDDFAIWSRRNTLDVSVTVPPVRGTVGDTVDLSFEVVNHGPSDGGGPGALITAPSGTVILPSEWCWTEGTDYQKLPESKQVRCNFESYFPTIHSGYGRVGHTVPLKIKSAPGRNGTVRVSGTIIDGTESRPGNNTARIVVR</sequence>
<comment type="caution">
    <text evidence="2">The sequence shown here is derived from an EMBL/GenBank/DDBJ whole genome shotgun (WGS) entry which is preliminary data.</text>
</comment>
<proteinExistence type="predicted"/>
<gene>
    <name evidence="2" type="ORF">KOI35_33885</name>
</gene>
<evidence type="ECO:0000313" key="3">
    <source>
        <dbReference type="Proteomes" id="UP001519654"/>
    </source>
</evidence>
<keyword evidence="1" id="KW-0732">Signal</keyword>
<dbReference type="RefSeq" id="WP_215792762.1">
    <property type="nucleotide sequence ID" value="NZ_JAHKKG010000011.1"/>
</dbReference>
<feature type="chain" id="PRO_5045757441" description="DUF11 domain-containing protein" evidence="1">
    <location>
        <begin position="33"/>
        <end position="313"/>
    </location>
</feature>
<accession>A0ABS5YYI5</accession>